<proteinExistence type="predicted"/>
<dbReference type="AlphaFoldDB" id="A0A7S4I153"/>
<protein>
    <submittedName>
        <fullName evidence="1">Uncharacterized protein</fullName>
    </submittedName>
</protein>
<gene>
    <name evidence="1" type="ORF">OAUR00152_LOCUS6289</name>
</gene>
<accession>A0A7S4I153</accession>
<organism evidence="1">
    <name type="scientific">Odontella aurita</name>
    <dbReference type="NCBI Taxonomy" id="265563"/>
    <lineage>
        <taxon>Eukaryota</taxon>
        <taxon>Sar</taxon>
        <taxon>Stramenopiles</taxon>
        <taxon>Ochrophyta</taxon>
        <taxon>Bacillariophyta</taxon>
        <taxon>Mediophyceae</taxon>
        <taxon>Biddulphiophycidae</taxon>
        <taxon>Eupodiscales</taxon>
        <taxon>Odontellaceae</taxon>
        <taxon>Odontella</taxon>
    </lineage>
</organism>
<dbReference type="EMBL" id="HBKQ01009395">
    <property type="protein sequence ID" value="CAE2215533.1"/>
    <property type="molecule type" value="Transcribed_RNA"/>
</dbReference>
<reference evidence="1" key="1">
    <citation type="submission" date="2021-01" db="EMBL/GenBank/DDBJ databases">
        <authorList>
            <person name="Corre E."/>
            <person name="Pelletier E."/>
            <person name="Niang G."/>
            <person name="Scheremetjew M."/>
            <person name="Finn R."/>
            <person name="Kale V."/>
            <person name="Holt S."/>
            <person name="Cochrane G."/>
            <person name="Meng A."/>
            <person name="Brown T."/>
            <person name="Cohen L."/>
        </authorList>
    </citation>
    <scope>NUCLEOTIDE SEQUENCE</scope>
    <source>
        <strain evidence="1">Isolate 1302-5</strain>
    </source>
</reference>
<sequence>MCRSTNTKSIKGITALTARASMKSRSVRFAATASSRREASQLMLSENDIANAWYTPVELGSLKTRARYDARAIISQNEASRECRKRSRAGDVLFAPTGISPLPGDKVPAPTFCMPNYNEKATVNADGEEIDHRGLEHWLGSDRKRQRCRTIRAVLGAQDKLRIHLGSLPSLSAEDTGRAAAALAVYSRRRTRCAAEAARCAGHVDFFESFKSFFEMGNATDMVETKIPDNFSPLTEEVVVN</sequence>
<name>A0A7S4I153_9STRA</name>
<evidence type="ECO:0000313" key="1">
    <source>
        <dbReference type="EMBL" id="CAE2215533.1"/>
    </source>
</evidence>